<keyword evidence="1" id="KW-0479">Metal-binding</keyword>
<dbReference type="EMBL" id="BGPR01025042">
    <property type="protein sequence ID" value="GBN93626.1"/>
    <property type="molecule type" value="Genomic_DNA"/>
</dbReference>
<gene>
    <name evidence="4" type="ORF">AVEN_20145_1</name>
</gene>
<name>A0A4Y2T299_ARAVE</name>
<feature type="domain" description="C2H2-type" evidence="3">
    <location>
        <begin position="68"/>
        <end position="91"/>
    </location>
</feature>
<dbReference type="PROSITE" id="PS50157">
    <property type="entry name" value="ZINC_FINGER_C2H2_2"/>
    <property type="match status" value="1"/>
</dbReference>
<dbReference type="AlphaFoldDB" id="A0A4Y2T299"/>
<dbReference type="PROSITE" id="PS51257">
    <property type="entry name" value="PROKAR_LIPOPROTEIN"/>
    <property type="match status" value="1"/>
</dbReference>
<proteinExistence type="predicted"/>
<evidence type="ECO:0000313" key="5">
    <source>
        <dbReference type="Proteomes" id="UP000499080"/>
    </source>
</evidence>
<evidence type="ECO:0000313" key="4">
    <source>
        <dbReference type="EMBL" id="GBN93626.1"/>
    </source>
</evidence>
<dbReference type="Proteomes" id="UP000499080">
    <property type="component" value="Unassembled WGS sequence"/>
</dbReference>
<keyword evidence="2" id="KW-0732">Signal</keyword>
<protein>
    <recommendedName>
        <fullName evidence="3">C2H2-type domain-containing protein</fullName>
    </recommendedName>
</protein>
<evidence type="ECO:0000256" key="1">
    <source>
        <dbReference type="PROSITE-ProRule" id="PRU00042"/>
    </source>
</evidence>
<evidence type="ECO:0000259" key="3">
    <source>
        <dbReference type="PROSITE" id="PS50157"/>
    </source>
</evidence>
<keyword evidence="1" id="KW-0863">Zinc-finger</keyword>
<feature type="signal peptide" evidence="2">
    <location>
        <begin position="1"/>
        <end position="23"/>
    </location>
</feature>
<evidence type="ECO:0000256" key="2">
    <source>
        <dbReference type="SAM" id="SignalP"/>
    </source>
</evidence>
<organism evidence="4 5">
    <name type="scientific">Araneus ventricosus</name>
    <name type="common">Orbweaver spider</name>
    <name type="synonym">Epeira ventricosa</name>
    <dbReference type="NCBI Taxonomy" id="182803"/>
    <lineage>
        <taxon>Eukaryota</taxon>
        <taxon>Metazoa</taxon>
        <taxon>Ecdysozoa</taxon>
        <taxon>Arthropoda</taxon>
        <taxon>Chelicerata</taxon>
        <taxon>Arachnida</taxon>
        <taxon>Araneae</taxon>
        <taxon>Araneomorphae</taxon>
        <taxon>Entelegynae</taxon>
        <taxon>Araneoidea</taxon>
        <taxon>Araneidae</taxon>
        <taxon>Araneus</taxon>
    </lineage>
</organism>
<keyword evidence="5" id="KW-1185">Reference proteome</keyword>
<dbReference type="PROSITE" id="PS00028">
    <property type="entry name" value="ZINC_FINGER_C2H2_1"/>
    <property type="match status" value="1"/>
</dbReference>
<keyword evidence="1" id="KW-0862">Zinc</keyword>
<dbReference type="InterPro" id="IPR013087">
    <property type="entry name" value="Znf_C2H2_type"/>
</dbReference>
<dbReference type="GO" id="GO:0008270">
    <property type="term" value="F:zinc ion binding"/>
    <property type="evidence" value="ECO:0007669"/>
    <property type="project" value="UniProtKB-KW"/>
</dbReference>
<accession>A0A4Y2T299</accession>
<reference evidence="4 5" key="1">
    <citation type="journal article" date="2019" name="Sci. Rep.">
        <title>Orb-weaving spider Araneus ventricosus genome elucidates the spidroin gene catalogue.</title>
        <authorList>
            <person name="Kono N."/>
            <person name="Nakamura H."/>
            <person name="Ohtoshi R."/>
            <person name="Moran D.A.P."/>
            <person name="Shinohara A."/>
            <person name="Yoshida Y."/>
            <person name="Fujiwara M."/>
            <person name="Mori M."/>
            <person name="Tomita M."/>
            <person name="Arakawa K."/>
        </authorList>
    </citation>
    <scope>NUCLEOTIDE SEQUENCE [LARGE SCALE GENOMIC DNA]</scope>
</reference>
<comment type="caution">
    <text evidence="4">The sequence shown here is derived from an EMBL/GenBank/DDBJ whole genome shotgun (WGS) entry which is preliminary data.</text>
</comment>
<sequence length="91" mass="10619">MNDWPPRLHRALWPLIIVLITSSSCDDPLFYWGMTHHRRWALRATPPLYPPGNREPAYLYDNFSSTNSRCDLCSNAFSSEVDLKQHSLMHC</sequence>
<feature type="chain" id="PRO_5021247130" description="C2H2-type domain-containing protein" evidence="2">
    <location>
        <begin position="24"/>
        <end position="91"/>
    </location>
</feature>